<keyword evidence="6" id="KW-1185">Reference proteome</keyword>
<dbReference type="Pfam" id="PF11999">
    <property type="entry name" value="Ice_binding"/>
    <property type="match status" value="1"/>
</dbReference>
<evidence type="ECO:0000256" key="2">
    <source>
        <dbReference type="ARBA" id="ARBA00022729"/>
    </source>
</evidence>
<evidence type="ECO:0000313" key="6">
    <source>
        <dbReference type="Proteomes" id="UP000613011"/>
    </source>
</evidence>
<dbReference type="Proteomes" id="UP000613011">
    <property type="component" value="Unassembled WGS sequence"/>
</dbReference>
<comment type="similarity">
    <text evidence="1">Belongs to the ice-binding protein family.</text>
</comment>
<feature type="chain" id="PRO_5037787252" evidence="4">
    <location>
        <begin position="22"/>
        <end position="329"/>
    </location>
</feature>
<keyword evidence="2 4" id="KW-0732">Signal</keyword>
<feature type="signal peptide" evidence="4">
    <location>
        <begin position="1"/>
        <end position="21"/>
    </location>
</feature>
<feature type="region of interest" description="Disordered" evidence="3">
    <location>
        <begin position="34"/>
        <end position="64"/>
    </location>
</feature>
<organism evidence="5 6">
    <name type="scientific">Ramlibacter aurantiacus</name>
    <dbReference type="NCBI Taxonomy" id="2801330"/>
    <lineage>
        <taxon>Bacteria</taxon>
        <taxon>Pseudomonadati</taxon>
        <taxon>Pseudomonadota</taxon>
        <taxon>Betaproteobacteria</taxon>
        <taxon>Burkholderiales</taxon>
        <taxon>Comamonadaceae</taxon>
        <taxon>Ramlibacter</taxon>
    </lineage>
</organism>
<dbReference type="AlphaFoldDB" id="A0A936ZDZ5"/>
<proteinExistence type="inferred from homology"/>
<gene>
    <name evidence="5" type="ORF">JI739_02395</name>
</gene>
<evidence type="ECO:0000256" key="1">
    <source>
        <dbReference type="ARBA" id="ARBA00005445"/>
    </source>
</evidence>
<sequence length="329" mass="32402">MTPSIHRLRPFVAALFLGTLAACGGGQDRILGFDSSAPAAPATTTTPIPPQAPLPDGRIPPQVPPQIAAPAPGSVAVPLGLATTFGAFGGSAGVTNQGINTVVNADVGTTGASTLITGFHDGLPPNNCVYTETPLNIGTLTGLNRVYTAAPPPTASGAGCAGGTAITFEIATRARADALVAYNELVAKPLGPDPGAGNLANLTLAPGVYTAAAGTFRIQGGDLTLDAQGDANAVWVFQMATSLTVGGPGAAAPASIILTNGAQAKNVYWQVGSAAIINAAGGGTFNGTLISQAGAAISTSGNTNLVTINGRVLSLNASVTMVNTVITLP</sequence>
<dbReference type="PROSITE" id="PS51257">
    <property type="entry name" value="PROKAR_LIPOPROTEIN"/>
    <property type="match status" value="1"/>
</dbReference>
<dbReference type="RefSeq" id="WP_201682236.1">
    <property type="nucleotide sequence ID" value="NZ_JAEQNA010000001.1"/>
</dbReference>
<dbReference type="InterPro" id="IPR021884">
    <property type="entry name" value="Ice-bd_prot"/>
</dbReference>
<evidence type="ECO:0000313" key="5">
    <source>
        <dbReference type="EMBL" id="MBL0419187.1"/>
    </source>
</evidence>
<name>A0A936ZDZ5_9BURK</name>
<feature type="compositionally biased region" description="Low complexity" evidence="3">
    <location>
        <begin position="37"/>
        <end position="46"/>
    </location>
</feature>
<comment type="caution">
    <text evidence="5">The sequence shown here is derived from an EMBL/GenBank/DDBJ whole genome shotgun (WGS) entry which is preliminary data.</text>
</comment>
<dbReference type="EMBL" id="JAEQNA010000001">
    <property type="protein sequence ID" value="MBL0419187.1"/>
    <property type="molecule type" value="Genomic_DNA"/>
</dbReference>
<reference evidence="5" key="1">
    <citation type="submission" date="2021-01" db="EMBL/GenBank/DDBJ databases">
        <title>Ramlibacter sp. strain AW1 16S ribosomal RNA gene Genome sequencing and assembly.</title>
        <authorList>
            <person name="Kang M."/>
        </authorList>
    </citation>
    <scope>NUCLEOTIDE SEQUENCE</scope>
    <source>
        <strain evidence="5">AW1</strain>
    </source>
</reference>
<evidence type="ECO:0000256" key="3">
    <source>
        <dbReference type="SAM" id="MobiDB-lite"/>
    </source>
</evidence>
<evidence type="ECO:0000256" key="4">
    <source>
        <dbReference type="SAM" id="SignalP"/>
    </source>
</evidence>
<accession>A0A936ZDZ5</accession>
<protein>
    <submittedName>
        <fullName evidence="5">DUF3494 domain-containing protein</fullName>
    </submittedName>
</protein>